<evidence type="ECO:0000313" key="3">
    <source>
        <dbReference type="Proteomes" id="UP000194474"/>
    </source>
</evidence>
<dbReference type="AlphaFoldDB" id="A0A1Y6EYK5"/>
<accession>A0A1Y6EYK5</accession>
<evidence type="ECO:0000256" key="1">
    <source>
        <dbReference type="SAM" id="MobiDB-lite"/>
    </source>
</evidence>
<gene>
    <name evidence="2" type="ORF">SAMN06295905_1197</name>
</gene>
<dbReference type="Proteomes" id="UP000194474">
    <property type="component" value="Unassembled WGS sequence"/>
</dbReference>
<organism evidence="2 3">
    <name type="scientific">Devosia lucknowensis</name>
    <dbReference type="NCBI Taxonomy" id="1096929"/>
    <lineage>
        <taxon>Bacteria</taxon>
        <taxon>Pseudomonadati</taxon>
        <taxon>Pseudomonadota</taxon>
        <taxon>Alphaproteobacteria</taxon>
        <taxon>Hyphomicrobiales</taxon>
        <taxon>Devosiaceae</taxon>
        <taxon>Devosia</taxon>
    </lineage>
</organism>
<sequence length="57" mass="6719">MTQTIDDPDPYAELDYRADAGELSEDFRKPIRIHRDAQRHQRVTRTRLSANPGRIRI</sequence>
<name>A0A1Y6EYK5_9HYPH</name>
<protein>
    <submittedName>
        <fullName evidence="2">Uncharacterized protein</fullName>
    </submittedName>
</protein>
<evidence type="ECO:0000313" key="2">
    <source>
        <dbReference type="EMBL" id="SMQ65323.1"/>
    </source>
</evidence>
<keyword evidence="3" id="KW-1185">Reference proteome</keyword>
<reference evidence="3" key="1">
    <citation type="submission" date="2017-04" db="EMBL/GenBank/DDBJ databases">
        <authorList>
            <person name="Varghese N."/>
            <person name="Submissions S."/>
        </authorList>
    </citation>
    <scope>NUCLEOTIDE SEQUENCE [LARGE SCALE GENOMIC DNA]</scope>
</reference>
<dbReference type="RefSeq" id="WP_170926372.1">
    <property type="nucleotide sequence ID" value="NZ_FXWK01000001.1"/>
</dbReference>
<dbReference type="EMBL" id="FXWK01000001">
    <property type="protein sequence ID" value="SMQ65323.1"/>
    <property type="molecule type" value="Genomic_DNA"/>
</dbReference>
<feature type="region of interest" description="Disordered" evidence="1">
    <location>
        <begin position="36"/>
        <end position="57"/>
    </location>
</feature>
<proteinExistence type="predicted"/>